<gene>
    <name evidence="2" type="ORF">HMPREF9460_01091</name>
</gene>
<protein>
    <recommendedName>
        <fullName evidence="1">ANTAR domain-containing protein</fullName>
    </recommendedName>
</protein>
<dbReference type="InterPro" id="IPR036388">
    <property type="entry name" value="WH-like_DNA-bd_sf"/>
</dbReference>
<name>A0A096CNP3_FLAPL</name>
<dbReference type="Pfam" id="PF03861">
    <property type="entry name" value="ANTAR"/>
    <property type="match status" value="1"/>
</dbReference>
<comment type="caution">
    <text evidence="2">The sequence shown here is derived from an EMBL/GenBank/DDBJ whole genome shotgun (WGS) entry which is preliminary data.</text>
</comment>
<feature type="domain" description="ANTAR" evidence="1">
    <location>
        <begin position="113"/>
        <end position="174"/>
    </location>
</feature>
<proteinExistence type="predicted"/>
<dbReference type="InterPro" id="IPR005561">
    <property type="entry name" value="ANTAR"/>
</dbReference>
<dbReference type="eggNOG" id="COG3707">
    <property type="taxonomic scope" value="Bacteria"/>
</dbReference>
<keyword evidence="3" id="KW-1185">Reference proteome</keyword>
<dbReference type="InterPro" id="IPR011006">
    <property type="entry name" value="CheY-like_superfamily"/>
</dbReference>
<evidence type="ECO:0000313" key="2">
    <source>
        <dbReference type="EMBL" id="KGF56397.1"/>
    </source>
</evidence>
<reference evidence="2 3" key="1">
    <citation type="submission" date="2011-08" db="EMBL/GenBank/DDBJ databases">
        <title>The Genome Sequence of Clostridium orbiscindens 1_3_50AFAA.</title>
        <authorList>
            <consortium name="The Broad Institute Genome Sequencing Platform"/>
            <person name="Earl A."/>
            <person name="Ward D."/>
            <person name="Feldgarden M."/>
            <person name="Gevers D."/>
            <person name="Daigneault M."/>
            <person name="Strauss J."/>
            <person name="Allen-Vercoe E."/>
            <person name="Young S.K."/>
            <person name="Zeng Q."/>
            <person name="Gargeya S."/>
            <person name="Fitzgerald M."/>
            <person name="Haas B."/>
            <person name="Abouelleil A."/>
            <person name="Alvarado L."/>
            <person name="Arachchi H.M."/>
            <person name="Berlin A."/>
            <person name="Brown A."/>
            <person name="Chapman S.B."/>
            <person name="Chen Z."/>
            <person name="Dunbar C."/>
            <person name="Freedman E."/>
            <person name="Gearin G."/>
            <person name="Gellesch M."/>
            <person name="Goldberg J."/>
            <person name="Griggs A."/>
            <person name="Gujja S."/>
            <person name="Heiman D."/>
            <person name="Howarth C."/>
            <person name="Larson L."/>
            <person name="Lui A."/>
            <person name="MacDonald P.J.P."/>
            <person name="Montmayeur A."/>
            <person name="Murphy C."/>
            <person name="Neiman D."/>
            <person name="Pearson M."/>
            <person name="Priest M."/>
            <person name="Roberts A."/>
            <person name="Saif S."/>
            <person name="Shea T."/>
            <person name="Shenoy N."/>
            <person name="Sisk P."/>
            <person name="Stolte C."/>
            <person name="Sykes S."/>
            <person name="Wortman J."/>
            <person name="Nusbaum C."/>
            <person name="Birren B."/>
        </authorList>
    </citation>
    <scope>NUCLEOTIDE SEQUENCE [LARGE SCALE GENOMIC DNA]</scope>
    <source>
        <strain evidence="2 3">1_3_50AFAA</strain>
    </source>
</reference>
<dbReference type="SMART" id="SM01012">
    <property type="entry name" value="ANTAR"/>
    <property type="match status" value="1"/>
</dbReference>
<evidence type="ECO:0000313" key="3">
    <source>
        <dbReference type="Proteomes" id="UP000029585"/>
    </source>
</evidence>
<dbReference type="EMBL" id="ADLO01000042">
    <property type="protein sequence ID" value="KGF56397.1"/>
    <property type="molecule type" value="Genomic_DNA"/>
</dbReference>
<dbReference type="Proteomes" id="UP000029585">
    <property type="component" value="Unassembled WGS sequence"/>
</dbReference>
<dbReference type="GO" id="GO:0003723">
    <property type="term" value="F:RNA binding"/>
    <property type="evidence" value="ECO:0007669"/>
    <property type="project" value="InterPro"/>
</dbReference>
<dbReference type="AlphaFoldDB" id="A0A096CNP3"/>
<dbReference type="HOGENOM" id="CLU_000445_65_3_9"/>
<dbReference type="PROSITE" id="PS50921">
    <property type="entry name" value="ANTAR"/>
    <property type="match status" value="1"/>
</dbReference>
<dbReference type="RefSeq" id="WP_009259629.1">
    <property type="nucleotide sequence ID" value="NZ_KN174162.1"/>
</dbReference>
<organism evidence="2 3">
    <name type="scientific">Flavonifractor plautii 1_3_50AFAA</name>
    <dbReference type="NCBI Taxonomy" id="742738"/>
    <lineage>
        <taxon>Bacteria</taxon>
        <taxon>Bacillati</taxon>
        <taxon>Bacillota</taxon>
        <taxon>Clostridia</taxon>
        <taxon>Eubacteriales</taxon>
        <taxon>Oscillospiraceae</taxon>
        <taxon>Flavonifractor</taxon>
    </lineage>
</organism>
<accession>A0A096CNP3</accession>
<evidence type="ECO:0000259" key="1">
    <source>
        <dbReference type="PROSITE" id="PS50921"/>
    </source>
</evidence>
<sequence>MEKIIVAFESEKTALRVKELLEGGGAAACLVCRTADQVRRAINKLPVPAVVCGYKLGDQTAELFFEDLPPSCAMLVLAHQDRLDLLGNDDIFRLPSPVSRGDLLAAVRLLLQVGRRLERYGRPCHSGEDRRLIDRAKALLMDRHGITEEQAHYYLQKKSMDSRTKLAQTARLVLDSKTME</sequence>
<dbReference type="SUPFAM" id="SSF52172">
    <property type="entry name" value="CheY-like"/>
    <property type="match status" value="1"/>
</dbReference>
<dbReference type="Gene3D" id="1.10.10.10">
    <property type="entry name" value="Winged helix-like DNA-binding domain superfamily/Winged helix DNA-binding domain"/>
    <property type="match status" value="1"/>
</dbReference>
<dbReference type="PATRIC" id="fig|742738.3.peg.1133"/>